<name>A0ABN5YZC8_9MYCO</name>
<evidence type="ECO:0000313" key="2">
    <source>
        <dbReference type="EMBL" id="BBX87250.1"/>
    </source>
</evidence>
<reference evidence="2 3" key="1">
    <citation type="journal article" date="2019" name="Emerg. Microbes Infect.">
        <title>Comprehensive subspecies identification of 175 nontuberculous mycobacteria species based on 7547 genomic profiles.</title>
        <authorList>
            <person name="Matsumoto Y."/>
            <person name="Kinjo T."/>
            <person name="Motooka D."/>
            <person name="Nabeya D."/>
            <person name="Jung N."/>
            <person name="Uechi K."/>
            <person name="Horii T."/>
            <person name="Iida T."/>
            <person name="Fujita J."/>
            <person name="Nakamura S."/>
        </authorList>
    </citation>
    <scope>NUCLEOTIDE SEQUENCE [LARGE SCALE GENOMIC DNA]</scope>
    <source>
        <strain evidence="2 3">JCM 15296</strain>
    </source>
</reference>
<feature type="compositionally biased region" description="Low complexity" evidence="1">
    <location>
        <begin position="37"/>
        <end position="52"/>
    </location>
</feature>
<gene>
    <name evidence="2" type="ORF">MAUB_51230</name>
</gene>
<dbReference type="EMBL" id="AP022577">
    <property type="protein sequence ID" value="BBX87250.1"/>
    <property type="molecule type" value="Genomic_DNA"/>
</dbReference>
<keyword evidence="3" id="KW-1185">Reference proteome</keyword>
<feature type="region of interest" description="Disordered" evidence="1">
    <location>
        <begin position="28"/>
        <end position="71"/>
    </location>
</feature>
<proteinExistence type="predicted"/>
<evidence type="ECO:0008006" key="4">
    <source>
        <dbReference type="Google" id="ProtNLM"/>
    </source>
</evidence>
<accession>A0ABN5YZC8</accession>
<protein>
    <recommendedName>
        <fullName evidence="4">Transposase</fullName>
    </recommendedName>
</protein>
<sequence length="71" mass="7583">MTGAEAARRAGGTTTLVTKWKQQFLEGPAHSGCKKFPAAQPAPNAPRAASAANRKRATVRIQPKSQDIPER</sequence>
<evidence type="ECO:0000313" key="3">
    <source>
        <dbReference type="Proteomes" id="UP000465609"/>
    </source>
</evidence>
<dbReference type="Proteomes" id="UP000465609">
    <property type="component" value="Chromosome"/>
</dbReference>
<organism evidence="2 3">
    <name type="scientific">Mycolicibacterium aubagnense</name>
    <dbReference type="NCBI Taxonomy" id="319707"/>
    <lineage>
        <taxon>Bacteria</taxon>
        <taxon>Bacillati</taxon>
        <taxon>Actinomycetota</taxon>
        <taxon>Actinomycetes</taxon>
        <taxon>Mycobacteriales</taxon>
        <taxon>Mycobacteriaceae</taxon>
        <taxon>Mycolicibacterium</taxon>
    </lineage>
</organism>
<evidence type="ECO:0000256" key="1">
    <source>
        <dbReference type="SAM" id="MobiDB-lite"/>
    </source>
</evidence>